<reference evidence="6 7" key="1">
    <citation type="journal article" date="2020" name="Nature">
        <title>Bacterial chemolithoautotrophy via manganese oxidation.</title>
        <authorList>
            <person name="Yu H."/>
            <person name="Leadbetter J.R."/>
        </authorList>
    </citation>
    <scope>NUCLEOTIDE SEQUENCE [LARGE SCALE GENOMIC DNA]</scope>
    <source>
        <strain evidence="6 7">RBP-1</strain>
    </source>
</reference>
<comment type="caution">
    <text evidence="6">The sequence shown here is derived from an EMBL/GenBank/DDBJ whole genome shotgun (WGS) entry which is preliminary data.</text>
</comment>
<dbReference type="GO" id="GO:0005829">
    <property type="term" value="C:cytosol"/>
    <property type="evidence" value="ECO:0007669"/>
    <property type="project" value="TreeGrafter"/>
</dbReference>
<keyword evidence="2" id="KW-0238">DNA-binding</keyword>
<dbReference type="SUPFAM" id="SSF46785">
    <property type="entry name" value="Winged helix' DNA-binding domain"/>
    <property type="match status" value="1"/>
</dbReference>
<dbReference type="GO" id="GO:0003700">
    <property type="term" value="F:DNA-binding transcription factor activity"/>
    <property type="evidence" value="ECO:0007669"/>
    <property type="project" value="TreeGrafter"/>
</dbReference>
<protein>
    <submittedName>
        <fullName evidence="6">Crp/Fnr family transcriptional regulator</fullName>
    </submittedName>
</protein>
<feature type="domain" description="HTH crp-type" evidence="5">
    <location>
        <begin position="158"/>
        <end position="224"/>
    </location>
</feature>
<gene>
    <name evidence="6" type="ORF">RAMLITH_06580</name>
</gene>
<dbReference type="InterPro" id="IPR012318">
    <property type="entry name" value="HTH_CRP"/>
</dbReference>
<keyword evidence="1" id="KW-0805">Transcription regulation</keyword>
<dbReference type="Pfam" id="PF13545">
    <property type="entry name" value="HTH_Crp_2"/>
    <property type="match status" value="1"/>
</dbReference>
<proteinExistence type="predicted"/>
<evidence type="ECO:0000259" key="5">
    <source>
        <dbReference type="PROSITE" id="PS51063"/>
    </source>
</evidence>
<dbReference type="InterPro" id="IPR018490">
    <property type="entry name" value="cNMP-bd_dom_sf"/>
</dbReference>
<accession>A0A7X6I5M6</accession>
<dbReference type="InterPro" id="IPR000595">
    <property type="entry name" value="cNMP-bd_dom"/>
</dbReference>
<evidence type="ECO:0000256" key="4">
    <source>
        <dbReference type="SAM" id="MobiDB-lite"/>
    </source>
</evidence>
<dbReference type="SMART" id="SM00419">
    <property type="entry name" value="HTH_CRP"/>
    <property type="match status" value="1"/>
</dbReference>
<organism evidence="6 7">
    <name type="scientific">Ramlibacter lithotrophicus</name>
    <dbReference type="NCBI Taxonomy" id="2606681"/>
    <lineage>
        <taxon>Bacteria</taxon>
        <taxon>Pseudomonadati</taxon>
        <taxon>Pseudomonadota</taxon>
        <taxon>Betaproteobacteria</taxon>
        <taxon>Burkholderiales</taxon>
        <taxon>Comamonadaceae</taxon>
        <taxon>Ramlibacter</taxon>
    </lineage>
</organism>
<evidence type="ECO:0000256" key="2">
    <source>
        <dbReference type="ARBA" id="ARBA00023125"/>
    </source>
</evidence>
<dbReference type="GO" id="GO:0003677">
    <property type="term" value="F:DNA binding"/>
    <property type="evidence" value="ECO:0007669"/>
    <property type="project" value="UniProtKB-KW"/>
</dbReference>
<dbReference type="PANTHER" id="PTHR24567:SF74">
    <property type="entry name" value="HTH-TYPE TRANSCRIPTIONAL REGULATOR ARCR"/>
    <property type="match status" value="1"/>
</dbReference>
<dbReference type="EMBL" id="VTOX01000002">
    <property type="protein sequence ID" value="NKE65483.1"/>
    <property type="molecule type" value="Genomic_DNA"/>
</dbReference>
<dbReference type="AlphaFoldDB" id="A0A7X6I5M6"/>
<keyword evidence="7" id="KW-1185">Reference proteome</keyword>
<dbReference type="PANTHER" id="PTHR24567">
    <property type="entry name" value="CRP FAMILY TRANSCRIPTIONAL REGULATORY PROTEIN"/>
    <property type="match status" value="1"/>
</dbReference>
<sequence>MRTSPPGTREPADLHAVDIDRNRLLALVPPQSRRAWMPFCELVSLPLGQALFDPGDSVRFVYFPLTATVALLQLLRTGDCVQVAMVGSEGLVGTGAFMGGGPMTMRAVVQNAGTALRIDAAAVKEEFERGGETMRLLLRYAQALMFQVSQTAVCNRHHTPQQQLCRWLMLSLDRATGDEIATTHELVGTMLGVRRETVSDAIGRLQAQGLVRSGRGRIKVLDRARLELGACECYRMVRREYDSLLAPRPDSTSRAAAGARQPGASR</sequence>
<dbReference type="CDD" id="cd00038">
    <property type="entry name" value="CAP_ED"/>
    <property type="match status" value="1"/>
</dbReference>
<keyword evidence="3" id="KW-0804">Transcription</keyword>
<evidence type="ECO:0000313" key="7">
    <source>
        <dbReference type="Proteomes" id="UP000521868"/>
    </source>
</evidence>
<dbReference type="RefSeq" id="WP_168106603.1">
    <property type="nucleotide sequence ID" value="NZ_VTOX01000002.1"/>
</dbReference>
<dbReference type="InterPro" id="IPR036390">
    <property type="entry name" value="WH_DNA-bd_sf"/>
</dbReference>
<evidence type="ECO:0000256" key="1">
    <source>
        <dbReference type="ARBA" id="ARBA00023015"/>
    </source>
</evidence>
<dbReference type="Gene3D" id="1.10.10.10">
    <property type="entry name" value="Winged helix-like DNA-binding domain superfamily/Winged helix DNA-binding domain"/>
    <property type="match status" value="1"/>
</dbReference>
<dbReference type="Gene3D" id="2.60.120.10">
    <property type="entry name" value="Jelly Rolls"/>
    <property type="match status" value="1"/>
</dbReference>
<dbReference type="InterPro" id="IPR050397">
    <property type="entry name" value="Env_Response_Regulators"/>
</dbReference>
<evidence type="ECO:0000256" key="3">
    <source>
        <dbReference type="ARBA" id="ARBA00023163"/>
    </source>
</evidence>
<dbReference type="SUPFAM" id="SSF51206">
    <property type="entry name" value="cAMP-binding domain-like"/>
    <property type="match status" value="1"/>
</dbReference>
<evidence type="ECO:0000313" key="6">
    <source>
        <dbReference type="EMBL" id="NKE65483.1"/>
    </source>
</evidence>
<dbReference type="SMART" id="SM00100">
    <property type="entry name" value="cNMP"/>
    <property type="match status" value="1"/>
</dbReference>
<name>A0A7X6I5M6_9BURK</name>
<feature type="region of interest" description="Disordered" evidence="4">
    <location>
        <begin position="247"/>
        <end position="266"/>
    </location>
</feature>
<dbReference type="PROSITE" id="PS51063">
    <property type="entry name" value="HTH_CRP_2"/>
    <property type="match status" value="1"/>
</dbReference>
<dbReference type="Proteomes" id="UP000521868">
    <property type="component" value="Unassembled WGS sequence"/>
</dbReference>
<dbReference type="Pfam" id="PF00027">
    <property type="entry name" value="cNMP_binding"/>
    <property type="match status" value="1"/>
</dbReference>
<dbReference type="InterPro" id="IPR014710">
    <property type="entry name" value="RmlC-like_jellyroll"/>
</dbReference>
<dbReference type="InterPro" id="IPR036388">
    <property type="entry name" value="WH-like_DNA-bd_sf"/>
</dbReference>